<evidence type="ECO:0000313" key="2">
    <source>
        <dbReference type="WBParaSite" id="PDA_v2.g20543.t1"/>
    </source>
</evidence>
<dbReference type="PANTHER" id="PTHR47163">
    <property type="entry name" value="DDE_TNP_IS1595 DOMAIN-CONTAINING PROTEIN"/>
    <property type="match status" value="1"/>
</dbReference>
<protein>
    <submittedName>
        <fullName evidence="2">Uncharacterized protein</fullName>
    </submittedName>
</protein>
<name>A0A914PPR3_9BILA</name>
<proteinExistence type="predicted"/>
<dbReference type="WBParaSite" id="PDA_v2.g20543.t1">
    <property type="protein sequence ID" value="PDA_v2.g20543.t1"/>
    <property type="gene ID" value="PDA_v2.g20543"/>
</dbReference>
<sequence length="74" mass="8565">MSYCWAAYGKIPDLPEGYQHFTVNHSENFVGPLTNANTQKAESKWQKFKHRHKSEYGTARTLLAEYVAQVKTYP</sequence>
<dbReference type="Proteomes" id="UP000887578">
    <property type="component" value="Unplaced"/>
</dbReference>
<dbReference type="AlphaFoldDB" id="A0A914PPR3"/>
<organism evidence="1 2">
    <name type="scientific">Panagrolaimus davidi</name>
    <dbReference type="NCBI Taxonomy" id="227884"/>
    <lineage>
        <taxon>Eukaryota</taxon>
        <taxon>Metazoa</taxon>
        <taxon>Ecdysozoa</taxon>
        <taxon>Nematoda</taxon>
        <taxon>Chromadorea</taxon>
        <taxon>Rhabditida</taxon>
        <taxon>Tylenchina</taxon>
        <taxon>Panagrolaimomorpha</taxon>
        <taxon>Panagrolaimoidea</taxon>
        <taxon>Panagrolaimidae</taxon>
        <taxon>Panagrolaimus</taxon>
    </lineage>
</organism>
<reference evidence="2" key="1">
    <citation type="submission" date="2022-11" db="UniProtKB">
        <authorList>
            <consortium name="WormBaseParasite"/>
        </authorList>
    </citation>
    <scope>IDENTIFICATION</scope>
</reference>
<dbReference type="PANTHER" id="PTHR47163:SF2">
    <property type="entry name" value="SI:DKEY-17M8.2"/>
    <property type="match status" value="1"/>
</dbReference>
<accession>A0A914PPR3</accession>
<dbReference type="InterPro" id="IPR053164">
    <property type="entry name" value="IS1016-like_transposase"/>
</dbReference>
<evidence type="ECO:0000313" key="1">
    <source>
        <dbReference type="Proteomes" id="UP000887578"/>
    </source>
</evidence>
<keyword evidence="1" id="KW-1185">Reference proteome</keyword>